<dbReference type="PANTHER" id="PTHR40640:SF1">
    <property type="entry name" value="ANCHORED GLYCOPROTEIN, PUTATIVE (AFU_ORTHOLOGUE AFUA_8G04860)-RELATED"/>
    <property type="match status" value="1"/>
</dbReference>
<keyword evidence="2" id="KW-0732">Signal</keyword>
<sequence>MAPPHIPIVLTTLLHLSLTLAQTTTLTLPFFGYDGDQFAASVVTAQPSATVLALGCPGSTECGLFPYQTLTYGPSTYHMDMSVDGDGFTMTQDCVFEATQAVCEESASGSEANFPGSSTETYEASGSAAGLVIVVTKGAEKLGSVSATTTGSASGVTTSASAGSGVSQTAASATKTTGSSSASTASTMKTVGSSSASAASASSSPTNAAGANGVALRRGVVGVAAGLLGGLLL</sequence>
<accession>A0A6G1IIL6</accession>
<name>A0A6G1IIL6_9PLEO</name>
<dbReference type="EMBL" id="MU005617">
    <property type="protein sequence ID" value="KAF2677833.1"/>
    <property type="molecule type" value="Genomic_DNA"/>
</dbReference>
<feature type="signal peptide" evidence="2">
    <location>
        <begin position="1"/>
        <end position="21"/>
    </location>
</feature>
<evidence type="ECO:0000256" key="1">
    <source>
        <dbReference type="SAM" id="MobiDB-lite"/>
    </source>
</evidence>
<feature type="chain" id="PRO_5026008970" description="GPI anchored protein" evidence="2">
    <location>
        <begin position="22"/>
        <end position="233"/>
    </location>
</feature>
<proteinExistence type="predicted"/>
<feature type="region of interest" description="Disordered" evidence="1">
    <location>
        <begin position="146"/>
        <end position="187"/>
    </location>
</feature>
<evidence type="ECO:0000313" key="4">
    <source>
        <dbReference type="Proteomes" id="UP000799291"/>
    </source>
</evidence>
<dbReference type="AlphaFoldDB" id="A0A6G1IIL6"/>
<reference evidence="3" key="1">
    <citation type="journal article" date="2020" name="Stud. Mycol.">
        <title>101 Dothideomycetes genomes: a test case for predicting lifestyles and emergence of pathogens.</title>
        <authorList>
            <person name="Haridas S."/>
            <person name="Albert R."/>
            <person name="Binder M."/>
            <person name="Bloem J."/>
            <person name="Labutti K."/>
            <person name="Salamov A."/>
            <person name="Andreopoulos B."/>
            <person name="Baker S."/>
            <person name="Barry K."/>
            <person name="Bills G."/>
            <person name="Bluhm B."/>
            <person name="Cannon C."/>
            <person name="Castanera R."/>
            <person name="Culley D."/>
            <person name="Daum C."/>
            <person name="Ezra D."/>
            <person name="Gonzalez J."/>
            <person name="Henrissat B."/>
            <person name="Kuo A."/>
            <person name="Liang C."/>
            <person name="Lipzen A."/>
            <person name="Lutzoni F."/>
            <person name="Magnuson J."/>
            <person name="Mondo S."/>
            <person name="Nolan M."/>
            <person name="Ohm R."/>
            <person name="Pangilinan J."/>
            <person name="Park H.-J."/>
            <person name="Ramirez L."/>
            <person name="Alfaro M."/>
            <person name="Sun H."/>
            <person name="Tritt A."/>
            <person name="Yoshinaga Y."/>
            <person name="Zwiers L.-H."/>
            <person name="Turgeon B."/>
            <person name="Goodwin S."/>
            <person name="Spatafora J."/>
            <person name="Crous P."/>
            <person name="Grigoriev I."/>
        </authorList>
    </citation>
    <scope>NUCLEOTIDE SEQUENCE</scope>
    <source>
        <strain evidence="3">CBS 122367</strain>
    </source>
</reference>
<evidence type="ECO:0000313" key="3">
    <source>
        <dbReference type="EMBL" id="KAF2677833.1"/>
    </source>
</evidence>
<dbReference type="Proteomes" id="UP000799291">
    <property type="component" value="Unassembled WGS sequence"/>
</dbReference>
<evidence type="ECO:0000256" key="2">
    <source>
        <dbReference type="SAM" id="SignalP"/>
    </source>
</evidence>
<gene>
    <name evidence="3" type="ORF">K458DRAFT_423539</name>
</gene>
<dbReference type="PANTHER" id="PTHR40640">
    <property type="entry name" value="ANCHORED GLYCOPROTEIN, PUTATIVE (AFU_ORTHOLOGUE AFUA_8G04860)-RELATED"/>
    <property type="match status" value="1"/>
</dbReference>
<keyword evidence="4" id="KW-1185">Reference proteome</keyword>
<dbReference type="OrthoDB" id="4991875at2759"/>
<evidence type="ECO:0008006" key="5">
    <source>
        <dbReference type="Google" id="ProtNLM"/>
    </source>
</evidence>
<protein>
    <recommendedName>
        <fullName evidence="5">GPI anchored protein</fullName>
    </recommendedName>
</protein>
<organism evidence="3 4">
    <name type="scientific">Lentithecium fluviatile CBS 122367</name>
    <dbReference type="NCBI Taxonomy" id="1168545"/>
    <lineage>
        <taxon>Eukaryota</taxon>
        <taxon>Fungi</taxon>
        <taxon>Dikarya</taxon>
        <taxon>Ascomycota</taxon>
        <taxon>Pezizomycotina</taxon>
        <taxon>Dothideomycetes</taxon>
        <taxon>Pleosporomycetidae</taxon>
        <taxon>Pleosporales</taxon>
        <taxon>Massarineae</taxon>
        <taxon>Lentitheciaceae</taxon>
        <taxon>Lentithecium</taxon>
    </lineage>
</organism>